<evidence type="ECO:0000259" key="2">
    <source>
        <dbReference type="SMART" id="SM00829"/>
    </source>
</evidence>
<dbReference type="Pfam" id="PF16884">
    <property type="entry name" value="ADH_N_2"/>
    <property type="match status" value="1"/>
</dbReference>
<dbReference type="InterPro" id="IPR011032">
    <property type="entry name" value="GroES-like_sf"/>
</dbReference>
<dbReference type="InterPro" id="IPR020843">
    <property type="entry name" value="ER"/>
</dbReference>
<dbReference type="CDD" id="cd05288">
    <property type="entry name" value="PGDH"/>
    <property type="match status" value="1"/>
</dbReference>
<sequence>MSLLENNSVVYKEVPVGLPTEENLEIVTSKVSSSAPEGGLLIQVLYVSLDPYLRGRMRDPSIKSYTPAFSTNEILYNFGVGRVIDSSAPEFAKGDIVKSSITQFTMYQAVPNEGLKFFNKVENPNRFPLTYYLGVLGMPGLTAYYSFYKIGEPKKGETILISAASGAVGQLVGRLAKHEGLRVVGSVGSDEKVKYLKDELKFDEVWNYKEISPVEAIAKHIPEGIDIYFDNVGGELLAAALVGMNNYGRIIACGQISQYNIPNPEDRYGIKNTMLIVTKRLKVQGFIILDIYDKDAETVTEFEEAVSKLLKDGGFIYKEDVIDGIENTLDGFIALLTGKNFGKVSVKVST</sequence>
<dbReference type="Gene3D" id="3.40.50.720">
    <property type="entry name" value="NAD(P)-binding Rossmann-like Domain"/>
    <property type="match status" value="1"/>
</dbReference>
<evidence type="ECO:0000313" key="4">
    <source>
        <dbReference type="Proteomes" id="UP000094385"/>
    </source>
</evidence>
<dbReference type="EMBL" id="KV454293">
    <property type="protein sequence ID" value="ODQ73684.1"/>
    <property type="molecule type" value="Genomic_DNA"/>
</dbReference>
<dbReference type="Gene3D" id="3.90.180.10">
    <property type="entry name" value="Medium-chain alcohol dehydrogenases, catalytic domain"/>
    <property type="match status" value="1"/>
</dbReference>
<dbReference type="STRING" id="675824.A0A1E3Q865"/>
<evidence type="ECO:0000313" key="3">
    <source>
        <dbReference type="EMBL" id="ODQ73684.1"/>
    </source>
</evidence>
<feature type="domain" description="Enoyl reductase (ER)" evidence="2">
    <location>
        <begin position="20"/>
        <end position="346"/>
    </location>
</feature>
<name>A0A1E3Q865_LIPST</name>
<accession>A0A1E3Q865</accession>
<keyword evidence="4" id="KW-1185">Reference proteome</keyword>
<reference evidence="3 4" key="1">
    <citation type="journal article" date="2016" name="Proc. Natl. Acad. Sci. U.S.A.">
        <title>Comparative genomics of biotechnologically important yeasts.</title>
        <authorList>
            <person name="Riley R."/>
            <person name="Haridas S."/>
            <person name="Wolfe K.H."/>
            <person name="Lopes M.R."/>
            <person name="Hittinger C.T."/>
            <person name="Goeker M."/>
            <person name="Salamov A.A."/>
            <person name="Wisecaver J.H."/>
            <person name="Long T.M."/>
            <person name="Calvey C.H."/>
            <person name="Aerts A.L."/>
            <person name="Barry K.W."/>
            <person name="Choi C."/>
            <person name="Clum A."/>
            <person name="Coughlan A.Y."/>
            <person name="Deshpande S."/>
            <person name="Douglass A.P."/>
            <person name="Hanson S.J."/>
            <person name="Klenk H.-P."/>
            <person name="LaButti K.M."/>
            <person name="Lapidus A."/>
            <person name="Lindquist E.A."/>
            <person name="Lipzen A.M."/>
            <person name="Meier-Kolthoff J.P."/>
            <person name="Ohm R.A."/>
            <person name="Otillar R.P."/>
            <person name="Pangilinan J.L."/>
            <person name="Peng Y."/>
            <person name="Rokas A."/>
            <person name="Rosa C.A."/>
            <person name="Scheuner C."/>
            <person name="Sibirny A.A."/>
            <person name="Slot J.C."/>
            <person name="Stielow J.B."/>
            <person name="Sun H."/>
            <person name="Kurtzman C.P."/>
            <person name="Blackwell M."/>
            <person name="Grigoriev I.V."/>
            <person name="Jeffries T.W."/>
        </authorList>
    </citation>
    <scope>NUCLEOTIDE SEQUENCE [LARGE SCALE GENOMIC DNA]</scope>
    <source>
        <strain evidence="3 4">NRRL Y-11557</strain>
    </source>
</reference>
<dbReference type="PANTHER" id="PTHR43205:SF7">
    <property type="entry name" value="PROSTAGLANDIN REDUCTASE 1"/>
    <property type="match status" value="1"/>
</dbReference>
<dbReference type="FunFam" id="3.40.50.720:FF:000121">
    <property type="entry name" value="Prostaglandin reductase 2"/>
    <property type="match status" value="1"/>
</dbReference>
<gene>
    <name evidence="3" type="ORF">LIPSTDRAFT_2905</name>
</gene>
<dbReference type="InterPro" id="IPR045010">
    <property type="entry name" value="MDR_fam"/>
</dbReference>
<proteinExistence type="predicted"/>
<dbReference type="Proteomes" id="UP000094385">
    <property type="component" value="Unassembled WGS sequence"/>
</dbReference>
<evidence type="ECO:0000256" key="1">
    <source>
        <dbReference type="ARBA" id="ARBA00023002"/>
    </source>
</evidence>
<dbReference type="PANTHER" id="PTHR43205">
    <property type="entry name" value="PROSTAGLANDIN REDUCTASE"/>
    <property type="match status" value="1"/>
</dbReference>
<dbReference type="AlphaFoldDB" id="A0A1E3Q865"/>
<dbReference type="InterPro" id="IPR013149">
    <property type="entry name" value="ADH-like_C"/>
</dbReference>
<protein>
    <recommendedName>
        <fullName evidence="2">Enoyl reductase (ER) domain-containing protein</fullName>
    </recommendedName>
</protein>
<dbReference type="SUPFAM" id="SSF51735">
    <property type="entry name" value="NAD(P)-binding Rossmann-fold domains"/>
    <property type="match status" value="1"/>
</dbReference>
<dbReference type="OrthoDB" id="809632at2759"/>
<dbReference type="SMART" id="SM00829">
    <property type="entry name" value="PKS_ER"/>
    <property type="match status" value="1"/>
</dbReference>
<dbReference type="InterPro" id="IPR036291">
    <property type="entry name" value="NAD(P)-bd_dom_sf"/>
</dbReference>
<dbReference type="SUPFAM" id="SSF50129">
    <property type="entry name" value="GroES-like"/>
    <property type="match status" value="1"/>
</dbReference>
<dbReference type="InterPro" id="IPR041694">
    <property type="entry name" value="ADH_N_2"/>
</dbReference>
<dbReference type="Pfam" id="PF00107">
    <property type="entry name" value="ADH_zinc_N"/>
    <property type="match status" value="1"/>
</dbReference>
<organism evidence="3 4">
    <name type="scientific">Lipomyces starkeyi NRRL Y-11557</name>
    <dbReference type="NCBI Taxonomy" id="675824"/>
    <lineage>
        <taxon>Eukaryota</taxon>
        <taxon>Fungi</taxon>
        <taxon>Dikarya</taxon>
        <taxon>Ascomycota</taxon>
        <taxon>Saccharomycotina</taxon>
        <taxon>Lipomycetes</taxon>
        <taxon>Lipomycetales</taxon>
        <taxon>Lipomycetaceae</taxon>
        <taxon>Lipomyces</taxon>
    </lineage>
</organism>
<dbReference type="GO" id="GO:0016628">
    <property type="term" value="F:oxidoreductase activity, acting on the CH-CH group of donors, NAD or NADP as acceptor"/>
    <property type="evidence" value="ECO:0007669"/>
    <property type="project" value="InterPro"/>
</dbReference>
<keyword evidence="1" id="KW-0560">Oxidoreductase</keyword>